<sequence>MAIYHASTKPIARSAGRSAVAAAAYRAGTELVDARTGLVHDYTRKGGVERTEILTPDGLGCERNALWNAAELAEKRKDARTAREWIVALPSELDAEQRAALARDFAQALVTWYGVVADLAIHAPDREGDHRNHHAHILTTTRQVSRGPDGALMLGDKALIELSDKALRERGLRCAADEVQAVRELWERTANAALERAGVAARIDARSLQAQGMDREATQHLGPAASEMERRGKASDRGDGNRTVLANNTERVRLAAEIIDLQAERARIEAEREARRRKLVELEESLRNDADARIDLRQAYPAAGFRLGEREGRRVWIYPHGDLGTERKAVFEARQAWNGRKQARQERERMEAEREARIKAQRREAILERAQLRHGYRMDSWEIRERWSFRQQEREREREAERLLEEHERQEQEEHALDDLVAVETAPGVRHPQRNTWREWRAQTLSRKYDPVYSAEMAERDIYCRWMPEHGGLYLRLGKQEVIDQGPLLLAKNGDSDIPLLIATAQGKGWNTLEFTGSPEFQEKAAVAALQAGLAVADADLAQRAQALIDAQREQERIEAAKRAGIPDSVGLARKVSSEVGRGLCDLIEAHKTIEATADALAGLGFDHEAIAVGVTYLVNQRYRGHTQEMQYLTNEAADQMGREAVLRHQQKQRSDVPFAGPEPTITVKKRPGQNKGHGLGD</sequence>
<evidence type="ECO:0000313" key="7">
    <source>
        <dbReference type="EMBL" id="MBU2721876.1"/>
    </source>
</evidence>
<organism evidence="7 8">
    <name type="scientific">Acidithiobacillus ferridurans</name>
    <dbReference type="NCBI Taxonomy" id="1232575"/>
    <lineage>
        <taxon>Bacteria</taxon>
        <taxon>Pseudomonadati</taxon>
        <taxon>Pseudomonadota</taxon>
        <taxon>Acidithiobacillia</taxon>
        <taxon>Acidithiobacillales</taxon>
        <taxon>Acidithiobacillaceae</taxon>
        <taxon>Acidithiobacillus</taxon>
    </lineage>
</organism>
<comment type="caution">
    <text evidence="7">The sequence shown here is derived from an EMBL/GenBank/DDBJ whole genome shotgun (WGS) entry which is preliminary data.</text>
</comment>
<evidence type="ECO:0000259" key="6">
    <source>
        <dbReference type="Pfam" id="PF18821"/>
    </source>
</evidence>
<keyword evidence="3" id="KW-0175">Coiled coil</keyword>
<evidence type="ECO:0000256" key="2">
    <source>
        <dbReference type="ARBA" id="ARBA00022971"/>
    </source>
</evidence>
<evidence type="ECO:0000259" key="5">
    <source>
        <dbReference type="Pfam" id="PF03389"/>
    </source>
</evidence>
<protein>
    <submittedName>
        <fullName evidence="7">MobA/MobL family protein</fullName>
    </submittedName>
</protein>
<dbReference type="Proteomes" id="UP000887300">
    <property type="component" value="Unassembled WGS sequence"/>
</dbReference>
<feature type="compositionally biased region" description="Basic and acidic residues" evidence="4">
    <location>
        <begin position="227"/>
        <end position="240"/>
    </location>
</feature>
<dbReference type="Pfam" id="PF18821">
    <property type="entry name" value="LPD7"/>
    <property type="match status" value="1"/>
</dbReference>
<dbReference type="RefSeq" id="WP_113527689.1">
    <property type="nucleotide sequence ID" value="NZ_JABBHS010000035.1"/>
</dbReference>
<evidence type="ECO:0000256" key="4">
    <source>
        <dbReference type="SAM" id="MobiDB-lite"/>
    </source>
</evidence>
<feature type="region of interest" description="Disordered" evidence="4">
    <location>
        <begin position="647"/>
        <end position="682"/>
    </location>
</feature>
<proteinExistence type="inferred from homology"/>
<feature type="domain" description="Large polyvalent protein-associated" evidence="6">
    <location>
        <begin position="471"/>
        <end position="547"/>
    </location>
</feature>
<dbReference type="InterPro" id="IPR040677">
    <property type="entry name" value="LPD7"/>
</dbReference>
<dbReference type="AlphaFoldDB" id="A0A8X8G8Z4"/>
<keyword evidence="2" id="KW-0184">Conjugation</keyword>
<dbReference type="EMBL" id="JABBHS010000035">
    <property type="protein sequence ID" value="MBU2721876.1"/>
    <property type="molecule type" value="Genomic_DNA"/>
</dbReference>
<feature type="domain" description="MobA/MobL protein" evidence="5">
    <location>
        <begin position="17"/>
        <end position="231"/>
    </location>
</feature>
<gene>
    <name evidence="7" type="ORF">HF568_01230</name>
</gene>
<evidence type="ECO:0000256" key="1">
    <source>
        <dbReference type="ARBA" id="ARBA00010873"/>
    </source>
</evidence>
<evidence type="ECO:0000313" key="8">
    <source>
        <dbReference type="Proteomes" id="UP000887300"/>
    </source>
</evidence>
<dbReference type="NCBIfam" id="NF041496">
    <property type="entry name" value="MobQ"/>
    <property type="match status" value="1"/>
</dbReference>
<dbReference type="Gene3D" id="3.30.930.30">
    <property type="match status" value="1"/>
</dbReference>
<name>A0A8X8G8Z4_ACIFI</name>
<accession>A0A8X8G8Z4</accession>
<reference evidence="7" key="1">
    <citation type="journal article" date="2021" name="ISME J.">
        <title>Genomic evolution of the class Acidithiobacillia: deep-branching Proteobacteria living in extreme acidic conditions.</title>
        <authorList>
            <person name="Moya-Beltran A."/>
            <person name="Beard S."/>
            <person name="Rojas-Villalobos C."/>
            <person name="Issotta F."/>
            <person name="Gallardo Y."/>
            <person name="Ulloa R."/>
            <person name="Giaveno A."/>
            <person name="Degli Esposti M."/>
            <person name="Johnson D.B."/>
            <person name="Quatrini R."/>
        </authorList>
    </citation>
    <scope>NUCLEOTIDE SEQUENCE</scope>
    <source>
        <strain evidence="7">DSM 583</strain>
    </source>
</reference>
<evidence type="ECO:0000256" key="3">
    <source>
        <dbReference type="SAM" id="Coils"/>
    </source>
</evidence>
<feature type="coiled-coil region" evidence="3">
    <location>
        <begin position="251"/>
        <end position="285"/>
    </location>
</feature>
<dbReference type="InterPro" id="IPR005053">
    <property type="entry name" value="MobA_MobL"/>
</dbReference>
<comment type="similarity">
    <text evidence="1">Belongs to the MobA/MobL family.</text>
</comment>
<dbReference type="Pfam" id="PF03389">
    <property type="entry name" value="MobA_MobL"/>
    <property type="match status" value="1"/>
</dbReference>
<feature type="coiled-coil region" evidence="3">
    <location>
        <begin position="390"/>
        <end position="420"/>
    </location>
</feature>
<feature type="region of interest" description="Disordered" evidence="4">
    <location>
        <begin position="222"/>
        <end position="242"/>
    </location>
</feature>